<evidence type="ECO:0000313" key="4">
    <source>
        <dbReference type="Proteomes" id="UP000004508"/>
    </source>
</evidence>
<dbReference type="Proteomes" id="UP000004508">
    <property type="component" value="Unassembled WGS sequence"/>
</dbReference>
<evidence type="ECO:0000256" key="2">
    <source>
        <dbReference type="SAM" id="Phobius"/>
    </source>
</evidence>
<dbReference type="AlphaFoldDB" id="D6TJM9"/>
<name>D6TJM9_KTERA</name>
<gene>
    <name evidence="3" type="ORF">Krac_11201</name>
</gene>
<keyword evidence="2" id="KW-1133">Transmembrane helix</keyword>
<dbReference type="STRING" id="485913.Krac_11201"/>
<protein>
    <submittedName>
        <fullName evidence="3">Uncharacterized protein</fullName>
    </submittedName>
</protein>
<organism evidence="3 4">
    <name type="scientific">Ktedonobacter racemifer DSM 44963</name>
    <dbReference type="NCBI Taxonomy" id="485913"/>
    <lineage>
        <taxon>Bacteria</taxon>
        <taxon>Bacillati</taxon>
        <taxon>Chloroflexota</taxon>
        <taxon>Ktedonobacteria</taxon>
        <taxon>Ktedonobacterales</taxon>
        <taxon>Ktedonobacteraceae</taxon>
        <taxon>Ktedonobacter</taxon>
    </lineage>
</organism>
<keyword evidence="4" id="KW-1185">Reference proteome</keyword>
<proteinExistence type="predicted"/>
<reference evidence="3 4" key="1">
    <citation type="journal article" date="2011" name="Stand. Genomic Sci.">
        <title>Non-contiguous finished genome sequence and contextual data of the filamentous soil bacterium Ktedonobacter racemifer type strain (SOSP1-21).</title>
        <authorList>
            <person name="Chang Y.J."/>
            <person name="Land M."/>
            <person name="Hauser L."/>
            <person name="Chertkov O."/>
            <person name="Del Rio T.G."/>
            <person name="Nolan M."/>
            <person name="Copeland A."/>
            <person name="Tice H."/>
            <person name="Cheng J.F."/>
            <person name="Lucas S."/>
            <person name="Han C."/>
            <person name="Goodwin L."/>
            <person name="Pitluck S."/>
            <person name="Ivanova N."/>
            <person name="Ovchinikova G."/>
            <person name="Pati A."/>
            <person name="Chen A."/>
            <person name="Palaniappan K."/>
            <person name="Mavromatis K."/>
            <person name="Liolios K."/>
            <person name="Brettin T."/>
            <person name="Fiebig A."/>
            <person name="Rohde M."/>
            <person name="Abt B."/>
            <person name="Goker M."/>
            <person name="Detter J.C."/>
            <person name="Woyke T."/>
            <person name="Bristow J."/>
            <person name="Eisen J.A."/>
            <person name="Markowitz V."/>
            <person name="Hugenholtz P."/>
            <person name="Kyrpides N.C."/>
            <person name="Klenk H.P."/>
            <person name="Lapidus A."/>
        </authorList>
    </citation>
    <scope>NUCLEOTIDE SEQUENCE [LARGE SCALE GENOMIC DNA]</scope>
    <source>
        <strain evidence="4">DSM 44963</strain>
    </source>
</reference>
<comment type="caution">
    <text evidence="3">The sequence shown here is derived from an EMBL/GenBank/DDBJ whole genome shotgun (WGS) entry which is preliminary data.</text>
</comment>
<feature type="transmembrane region" description="Helical" evidence="2">
    <location>
        <begin position="6"/>
        <end position="28"/>
    </location>
</feature>
<accession>D6TJM9</accession>
<evidence type="ECO:0000256" key="1">
    <source>
        <dbReference type="SAM" id="MobiDB-lite"/>
    </source>
</evidence>
<sequence length="160" mass="18313">MPWLFILIIVVVLLIVIAILALSGLSYIERQEMYWLSQNGTLVQARIHTLYPLQPAASQRAQNEAEEELSGAPESPDAPETLASDAPPTPIMRQIIVAEWTDPLTEKTYIFRSHPLDQPPAPYQENDFVSVRIDPVRPQRYTFEAELNTYLQKHSFRPRD</sequence>
<keyword evidence="2" id="KW-0812">Transmembrane</keyword>
<dbReference type="InParanoid" id="D6TJM9"/>
<keyword evidence="2" id="KW-0472">Membrane</keyword>
<dbReference type="EMBL" id="ADVG01000001">
    <property type="protein sequence ID" value="EFH89636.1"/>
    <property type="molecule type" value="Genomic_DNA"/>
</dbReference>
<dbReference type="RefSeq" id="WP_007906378.1">
    <property type="nucleotide sequence ID" value="NZ_ADVG01000001.1"/>
</dbReference>
<feature type="region of interest" description="Disordered" evidence="1">
    <location>
        <begin position="57"/>
        <end position="89"/>
    </location>
</feature>
<evidence type="ECO:0000313" key="3">
    <source>
        <dbReference type="EMBL" id="EFH89636.1"/>
    </source>
</evidence>
<dbReference type="OrthoDB" id="2242169at2"/>